<keyword evidence="3" id="KW-1185">Reference proteome</keyword>
<feature type="domain" description="Knr4/Smi1-like" evidence="1">
    <location>
        <begin position="24"/>
        <end position="140"/>
    </location>
</feature>
<dbReference type="InterPro" id="IPR018958">
    <property type="entry name" value="Knr4/Smi1-like_dom"/>
</dbReference>
<dbReference type="InterPro" id="IPR037883">
    <property type="entry name" value="Knr4/Smi1-like_sf"/>
</dbReference>
<dbReference type="Gene3D" id="3.40.1580.10">
    <property type="entry name" value="SMI1/KNR4-like"/>
    <property type="match status" value="1"/>
</dbReference>
<organism evidence="2">
    <name type="scientific">Tuwongella immobilis</name>
    <dbReference type="NCBI Taxonomy" id="692036"/>
    <lineage>
        <taxon>Bacteria</taxon>
        <taxon>Pseudomonadati</taxon>
        <taxon>Planctomycetota</taxon>
        <taxon>Planctomycetia</taxon>
        <taxon>Gemmatales</taxon>
        <taxon>Gemmataceae</taxon>
        <taxon>Tuwongella</taxon>
    </lineage>
</organism>
<dbReference type="AlphaFoldDB" id="A0A6C2YQQ0"/>
<evidence type="ECO:0000313" key="3">
    <source>
        <dbReference type="Proteomes" id="UP000464378"/>
    </source>
</evidence>
<proteinExistence type="predicted"/>
<evidence type="ECO:0000313" key="2">
    <source>
        <dbReference type="EMBL" id="VIP03724.1"/>
    </source>
</evidence>
<name>A0A6C2YQQ0_9BACT</name>
<gene>
    <name evidence="2" type="ORF">GMBLW1_02360</name>
</gene>
<protein>
    <recommendedName>
        <fullName evidence="1">Knr4/Smi1-like domain-containing protein</fullName>
    </recommendedName>
</protein>
<dbReference type="KEGG" id="tim:GMBLW1_02360"/>
<sequence length="175" mass="20267">MFSPPDFVRRLVDSNIAEEQTIIPCTGDEVALLEDSVKLRLPPHYKSFLLTAGKCAGALLLDCDWLYPELKSLTDQSRAMLRGYEGSNLLMPDTAFVCLDRREQFFFFDTTTEGCKLFSYFEEDGKFTELPSTFFEFLEEELQSFEAQVRAAPESPYWERFRATARERAKRLQVK</sequence>
<evidence type="ECO:0000259" key="1">
    <source>
        <dbReference type="Pfam" id="PF09346"/>
    </source>
</evidence>
<reference evidence="2" key="1">
    <citation type="submission" date="2019-04" db="EMBL/GenBank/DDBJ databases">
        <authorList>
            <consortium name="Science for Life Laboratories"/>
        </authorList>
    </citation>
    <scope>NUCLEOTIDE SEQUENCE</scope>
    <source>
        <strain evidence="2">MBLW1</strain>
    </source>
</reference>
<dbReference type="RefSeq" id="WP_162658884.1">
    <property type="nucleotide sequence ID" value="NZ_LR593887.1"/>
</dbReference>
<dbReference type="Proteomes" id="UP000464378">
    <property type="component" value="Chromosome"/>
</dbReference>
<accession>A0A6C2YQQ0</accession>
<dbReference type="SUPFAM" id="SSF160631">
    <property type="entry name" value="SMI1/KNR4-like"/>
    <property type="match status" value="1"/>
</dbReference>
<dbReference type="EMBL" id="LR593887">
    <property type="protein sequence ID" value="VTS04816.1"/>
    <property type="molecule type" value="Genomic_DNA"/>
</dbReference>
<dbReference type="InParanoid" id="A0A6C2YQQ0"/>
<dbReference type="EMBL" id="LR586016">
    <property type="protein sequence ID" value="VIP03724.1"/>
    <property type="molecule type" value="Genomic_DNA"/>
</dbReference>
<dbReference type="Pfam" id="PF09346">
    <property type="entry name" value="SMI1_KNR4"/>
    <property type="match status" value="1"/>
</dbReference>